<keyword evidence="3" id="KW-0805">Transcription regulation</keyword>
<feature type="compositionally biased region" description="Low complexity" evidence="8">
    <location>
        <begin position="404"/>
        <end position="418"/>
    </location>
</feature>
<evidence type="ECO:0000313" key="12">
    <source>
        <dbReference type="Proteomes" id="UP000230069"/>
    </source>
</evidence>
<dbReference type="Gene3D" id="1.10.10.60">
    <property type="entry name" value="Homeodomain-like"/>
    <property type="match status" value="2"/>
</dbReference>
<keyword evidence="5" id="KW-0010">Activator</keyword>
<evidence type="ECO:0000256" key="7">
    <source>
        <dbReference type="ARBA" id="ARBA00023242"/>
    </source>
</evidence>
<dbReference type="GO" id="GO:0048235">
    <property type="term" value="P:pollen sperm cell differentiation"/>
    <property type="evidence" value="ECO:0007669"/>
    <property type="project" value="UniProtKB-ARBA"/>
</dbReference>
<dbReference type="FunFam" id="1.10.10.60:FF:000001">
    <property type="entry name" value="MYB-related transcription factor"/>
    <property type="match status" value="1"/>
</dbReference>
<dbReference type="FunFam" id="1.10.10.60:FF:000404">
    <property type="entry name" value="Transcription factor MYB97"/>
    <property type="match status" value="1"/>
</dbReference>
<protein>
    <submittedName>
        <fullName evidence="11">Uncharacterized protein</fullName>
    </submittedName>
</protein>
<dbReference type="SMART" id="SM00717">
    <property type="entry name" value="SANT"/>
    <property type="match status" value="2"/>
</dbReference>
<reference evidence="11 12" key="1">
    <citation type="submission" date="2017-09" db="EMBL/GenBank/DDBJ databases">
        <title>WGS assembly of Aquilegia coerulea Goldsmith.</title>
        <authorList>
            <person name="Hodges S."/>
            <person name="Kramer E."/>
            <person name="Nordborg M."/>
            <person name="Tomkins J."/>
            <person name="Borevitz J."/>
            <person name="Derieg N."/>
            <person name="Yan J."/>
            <person name="Mihaltcheva S."/>
            <person name="Hayes R.D."/>
            <person name="Rokhsar D."/>
        </authorList>
    </citation>
    <scope>NUCLEOTIDE SEQUENCE [LARGE SCALE GENOMIC DNA]</scope>
    <source>
        <strain evidence="12">cv. Goldsmith</strain>
    </source>
</reference>
<evidence type="ECO:0000259" key="10">
    <source>
        <dbReference type="PROSITE" id="PS51294"/>
    </source>
</evidence>
<feature type="compositionally biased region" description="Gly residues" evidence="8">
    <location>
        <begin position="19"/>
        <end position="29"/>
    </location>
</feature>
<dbReference type="InterPro" id="IPR009057">
    <property type="entry name" value="Homeodomain-like_sf"/>
</dbReference>
<dbReference type="InterPro" id="IPR001005">
    <property type="entry name" value="SANT/Myb"/>
</dbReference>
<dbReference type="Pfam" id="PF00249">
    <property type="entry name" value="Myb_DNA-binding"/>
    <property type="match status" value="2"/>
</dbReference>
<keyword evidence="2" id="KW-0677">Repeat</keyword>
<dbReference type="InParanoid" id="A0A2G5EPZ0"/>
<evidence type="ECO:0000313" key="11">
    <source>
        <dbReference type="EMBL" id="PIA57824.1"/>
    </source>
</evidence>
<proteinExistence type="predicted"/>
<feature type="compositionally biased region" description="Low complexity" evidence="8">
    <location>
        <begin position="1"/>
        <end position="18"/>
    </location>
</feature>
<dbReference type="InterPro" id="IPR017930">
    <property type="entry name" value="Myb_dom"/>
</dbReference>
<feature type="region of interest" description="Disordered" evidence="8">
    <location>
        <begin position="1"/>
        <end position="34"/>
    </location>
</feature>
<feature type="region of interest" description="Disordered" evidence="8">
    <location>
        <begin position="158"/>
        <end position="183"/>
    </location>
</feature>
<keyword evidence="4" id="KW-0238">DNA-binding</keyword>
<dbReference type="GO" id="GO:0080092">
    <property type="term" value="P:regulation of pollen tube growth"/>
    <property type="evidence" value="ECO:0007669"/>
    <property type="project" value="UniProtKB-ARBA"/>
</dbReference>
<evidence type="ECO:0000256" key="1">
    <source>
        <dbReference type="ARBA" id="ARBA00004123"/>
    </source>
</evidence>
<name>A0A2G5EPZ0_AQUCA</name>
<feature type="domain" description="HTH myb-type" evidence="10">
    <location>
        <begin position="30"/>
        <end position="82"/>
    </location>
</feature>
<feature type="region of interest" description="Disordered" evidence="8">
    <location>
        <begin position="380"/>
        <end position="420"/>
    </location>
</feature>
<dbReference type="AlphaFoldDB" id="A0A2G5EPZ0"/>
<keyword evidence="12" id="KW-1185">Reference proteome</keyword>
<evidence type="ECO:0000256" key="5">
    <source>
        <dbReference type="ARBA" id="ARBA00023159"/>
    </source>
</evidence>
<feature type="domain" description="Myb-like" evidence="9">
    <location>
        <begin position="83"/>
        <end position="133"/>
    </location>
</feature>
<feature type="compositionally biased region" description="Low complexity" evidence="8">
    <location>
        <begin position="167"/>
        <end position="183"/>
    </location>
</feature>
<dbReference type="CDD" id="cd00167">
    <property type="entry name" value="SANT"/>
    <property type="match status" value="2"/>
</dbReference>
<evidence type="ECO:0000256" key="3">
    <source>
        <dbReference type="ARBA" id="ARBA00023015"/>
    </source>
</evidence>
<gene>
    <name evidence="11" type="ORF">AQUCO_00500025v1</name>
</gene>
<dbReference type="SUPFAM" id="SSF46689">
    <property type="entry name" value="Homeodomain-like"/>
    <property type="match status" value="1"/>
</dbReference>
<dbReference type="GO" id="GO:0090406">
    <property type="term" value="C:pollen tube"/>
    <property type="evidence" value="ECO:0007669"/>
    <property type="project" value="UniProtKB-ARBA"/>
</dbReference>
<evidence type="ECO:0000256" key="6">
    <source>
        <dbReference type="ARBA" id="ARBA00023163"/>
    </source>
</evidence>
<dbReference type="GO" id="GO:0003677">
    <property type="term" value="F:DNA binding"/>
    <property type="evidence" value="ECO:0007669"/>
    <property type="project" value="UniProtKB-KW"/>
</dbReference>
<keyword evidence="6" id="KW-0804">Transcription</keyword>
<evidence type="ECO:0000256" key="8">
    <source>
        <dbReference type="SAM" id="MobiDB-lite"/>
    </source>
</evidence>
<evidence type="ECO:0000256" key="4">
    <source>
        <dbReference type="ARBA" id="ARBA00023125"/>
    </source>
</evidence>
<dbReference type="EMBL" id="KZ305022">
    <property type="protein sequence ID" value="PIA57824.1"/>
    <property type="molecule type" value="Genomic_DNA"/>
</dbReference>
<dbReference type="PROSITE" id="PS51294">
    <property type="entry name" value="HTH_MYB"/>
    <property type="match status" value="2"/>
</dbReference>
<feature type="domain" description="HTH myb-type" evidence="10">
    <location>
        <begin position="83"/>
        <end position="137"/>
    </location>
</feature>
<sequence length="512" mass="55819">MMPNSSGAVSDDASSGSGSSHGGGGGGNGSVTLKKGPWTAAEDAILIEYVRKHGEGNWNAVQKNSGLSRCGKSCRLRWANHLRPNLKKGSFSPEEERLILELHAKLGNKWARMAAQLPGRTDNEIKNYWNTRVKRRQRAGLPLYPQDIQKQASSFHLHQNNHHHQNRPSQSSSPSMQLTSSQQPKTGFITPLALFDSMNYSTPTSLLSQHNNSYNMNSSINASIHNLKRFRGGNNVGSFNHYSSRTPTLPSSGSLYTTTNNNNNNNYSSQLLPAPNFQFDTNGYDFNSQTLLQNCFESNGLMNPGSTFSIKQELPSSQISQAAANAHASDNKISLAFTRSNSNSGLLEDLLQEAEAMGGREHARKEGLIQSQDEKRRELDDFLNNNPPPSGSVFNDKAATPRLGSGSQWDDSSSNHSSAGVEIKKEATIEMNHSVEDDDLSSLLNILPSTMMVSDLYNEGAETSNGQSSVTDEDMGLDMQHHLPSTSAAATTSALDNDWTLGVWNNLPGMSC</sequence>
<dbReference type="GO" id="GO:0005634">
    <property type="term" value="C:nucleus"/>
    <property type="evidence" value="ECO:0007669"/>
    <property type="project" value="UniProtKB-SubCell"/>
</dbReference>
<dbReference type="PROSITE" id="PS50090">
    <property type="entry name" value="MYB_LIKE"/>
    <property type="match status" value="2"/>
</dbReference>
<evidence type="ECO:0000259" key="9">
    <source>
        <dbReference type="PROSITE" id="PS50090"/>
    </source>
</evidence>
<organism evidence="11 12">
    <name type="scientific">Aquilegia coerulea</name>
    <name type="common">Rocky mountain columbine</name>
    <dbReference type="NCBI Taxonomy" id="218851"/>
    <lineage>
        <taxon>Eukaryota</taxon>
        <taxon>Viridiplantae</taxon>
        <taxon>Streptophyta</taxon>
        <taxon>Embryophyta</taxon>
        <taxon>Tracheophyta</taxon>
        <taxon>Spermatophyta</taxon>
        <taxon>Magnoliopsida</taxon>
        <taxon>Ranunculales</taxon>
        <taxon>Ranunculaceae</taxon>
        <taxon>Thalictroideae</taxon>
        <taxon>Aquilegia</taxon>
    </lineage>
</organism>
<feature type="domain" description="Myb-like" evidence="9">
    <location>
        <begin position="30"/>
        <end position="82"/>
    </location>
</feature>
<dbReference type="GO" id="GO:0003700">
    <property type="term" value="F:DNA-binding transcription factor activity"/>
    <property type="evidence" value="ECO:0007669"/>
    <property type="project" value="UniProtKB-ARBA"/>
</dbReference>
<keyword evidence="7" id="KW-0539">Nucleus</keyword>
<dbReference type="OrthoDB" id="2143914at2759"/>
<accession>A0A2G5EPZ0</accession>
<dbReference type="PANTHER" id="PTHR47995:SF18">
    <property type="entry name" value="TRANSCRIPTION FACTOR MYB65"/>
    <property type="match status" value="1"/>
</dbReference>
<comment type="subcellular location">
    <subcellularLocation>
        <location evidence="1">Nucleus</location>
    </subcellularLocation>
</comment>
<dbReference type="Proteomes" id="UP000230069">
    <property type="component" value="Unassembled WGS sequence"/>
</dbReference>
<evidence type="ECO:0000256" key="2">
    <source>
        <dbReference type="ARBA" id="ARBA00022737"/>
    </source>
</evidence>
<dbReference type="PANTHER" id="PTHR47995">
    <property type="entry name" value="TRANSCRIPTION FACTOR MYB33-RELATED"/>
    <property type="match status" value="1"/>
</dbReference>